<feature type="domain" description="ABC transporter" evidence="3">
    <location>
        <begin position="20"/>
        <end position="84"/>
    </location>
</feature>
<dbReference type="AlphaFoldDB" id="A0A2Z2KNR3"/>
<dbReference type="Proteomes" id="UP000249890">
    <property type="component" value="Chromosome"/>
</dbReference>
<dbReference type="Gene3D" id="3.40.50.300">
    <property type="entry name" value="P-loop containing nucleotide triphosphate hydrolases"/>
    <property type="match status" value="1"/>
</dbReference>
<keyword evidence="1" id="KW-0547">Nucleotide-binding</keyword>
<dbReference type="GO" id="GO:0016887">
    <property type="term" value="F:ATP hydrolysis activity"/>
    <property type="evidence" value="ECO:0007669"/>
    <property type="project" value="InterPro"/>
</dbReference>
<sequence length="106" mass="12127">MSFDIKLEQVSVRYRQQTVLHDLSLMIEAGKIYGLIGRNGAGKTTLLSLLASYIEPDAGKVTFDGEEPFEHPVWMSQVAFVHKTNRRVSIFHADNICRSVFNRWSR</sequence>
<name>A0A2Z2KNR3_9BACL</name>
<dbReference type="GO" id="GO:0005524">
    <property type="term" value="F:ATP binding"/>
    <property type="evidence" value="ECO:0007669"/>
    <property type="project" value="UniProtKB-KW"/>
</dbReference>
<dbReference type="PANTHER" id="PTHR43158:SF5">
    <property type="entry name" value="ABC TRANSPORTER, ATP-BINDING PROTEIN"/>
    <property type="match status" value="1"/>
</dbReference>
<evidence type="ECO:0000259" key="3">
    <source>
        <dbReference type="Pfam" id="PF00005"/>
    </source>
</evidence>
<dbReference type="SUPFAM" id="SSF52540">
    <property type="entry name" value="P-loop containing nucleoside triphosphate hydrolases"/>
    <property type="match status" value="1"/>
</dbReference>
<accession>A0A2Z2KNR3</accession>
<dbReference type="EMBL" id="CP021780">
    <property type="protein sequence ID" value="ASA21761.1"/>
    <property type="molecule type" value="Genomic_DNA"/>
</dbReference>
<dbReference type="InterPro" id="IPR003439">
    <property type="entry name" value="ABC_transporter-like_ATP-bd"/>
</dbReference>
<evidence type="ECO:0000313" key="4">
    <source>
        <dbReference type="EMBL" id="ASA21761.1"/>
    </source>
</evidence>
<protein>
    <recommendedName>
        <fullName evidence="3">ABC transporter domain-containing protein</fullName>
    </recommendedName>
</protein>
<dbReference type="InterPro" id="IPR027417">
    <property type="entry name" value="P-loop_NTPase"/>
</dbReference>
<evidence type="ECO:0000256" key="2">
    <source>
        <dbReference type="ARBA" id="ARBA00022840"/>
    </source>
</evidence>
<dbReference type="RefSeq" id="WP_087915768.1">
    <property type="nucleotide sequence ID" value="NZ_CP021780.1"/>
</dbReference>
<dbReference type="KEGG" id="pdh:B9T62_13875"/>
<organism evidence="4 5">
    <name type="scientific">Paenibacillus donghaensis</name>
    <dbReference type="NCBI Taxonomy" id="414771"/>
    <lineage>
        <taxon>Bacteria</taxon>
        <taxon>Bacillati</taxon>
        <taxon>Bacillota</taxon>
        <taxon>Bacilli</taxon>
        <taxon>Bacillales</taxon>
        <taxon>Paenibacillaceae</taxon>
        <taxon>Paenibacillus</taxon>
    </lineage>
</organism>
<keyword evidence="5" id="KW-1185">Reference proteome</keyword>
<gene>
    <name evidence="4" type="ORF">B9T62_13875</name>
</gene>
<evidence type="ECO:0000313" key="5">
    <source>
        <dbReference type="Proteomes" id="UP000249890"/>
    </source>
</evidence>
<dbReference type="PANTHER" id="PTHR43158">
    <property type="entry name" value="SKFA PEPTIDE EXPORT ATP-BINDING PROTEIN SKFE"/>
    <property type="match status" value="1"/>
</dbReference>
<dbReference type="Pfam" id="PF00005">
    <property type="entry name" value="ABC_tran"/>
    <property type="match status" value="1"/>
</dbReference>
<dbReference type="OrthoDB" id="1689883at2"/>
<evidence type="ECO:0000256" key="1">
    <source>
        <dbReference type="ARBA" id="ARBA00022741"/>
    </source>
</evidence>
<keyword evidence="2" id="KW-0067">ATP-binding</keyword>
<reference evidence="4 5" key="1">
    <citation type="submission" date="2017-06" db="EMBL/GenBank/DDBJ databases">
        <title>Complete genome sequence of Paenibacillus donghaensis KCTC 13049T isolated from East Sea sediment, South Korea.</title>
        <authorList>
            <person name="Jung B.K."/>
            <person name="Hong S.-J."/>
            <person name="Shin J.-H."/>
        </authorList>
    </citation>
    <scope>NUCLEOTIDE SEQUENCE [LARGE SCALE GENOMIC DNA]</scope>
    <source>
        <strain evidence="4 5">KCTC 13049</strain>
    </source>
</reference>
<proteinExistence type="predicted"/>